<dbReference type="InterPro" id="IPR029044">
    <property type="entry name" value="Nucleotide-diphossugar_trans"/>
</dbReference>
<dbReference type="Proteomes" id="UP000886786">
    <property type="component" value="Unassembled WGS sequence"/>
</dbReference>
<dbReference type="PANTHER" id="PTHR22916:SF3">
    <property type="entry name" value="UDP-GLCNAC:BETAGAL BETA-1,3-N-ACETYLGLUCOSAMINYLTRANSFERASE-LIKE PROTEIN 1"/>
    <property type="match status" value="1"/>
</dbReference>
<reference evidence="2" key="2">
    <citation type="journal article" date="2021" name="PeerJ">
        <title>Extensive microbial diversity within the chicken gut microbiome revealed by metagenomics and culture.</title>
        <authorList>
            <person name="Gilroy R."/>
            <person name="Ravi A."/>
            <person name="Getino M."/>
            <person name="Pursley I."/>
            <person name="Horton D.L."/>
            <person name="Alikhan N.F."/>
            <person name="Baker D."/>
            <person name="Gharbi K."/>
            <person name="Hall N."/>
            <person name="Watson M."/>
            <person name="Adriaenssens E.M."/>
            <person name="Foster-Nyarko E."/>
            <person name="Jarju S."/>
            <person name="Secka A."/>
            <person name="Antonio M."/>
            <person name="Oren A."/>
            <person name="Chaudhuri R.R."/>
            <person name="La Ragione R."/>
            <person name="Hildebrand F."/>
            <person name="Pallen M.J."/>
        </authorList>
    </citation>
    <scope>NUCLEOTIDE SEQUENCE</scope>
    <source>
        <strain evidence="2">CHK147-3167</strain>
    </source>
</reference>
<dbReference type="SUPFAM" id="SSF52540">
    <property type="entry name" value="P-loop containing nucleoside triphosphate hydrolases"/>
    <property type="match status" value="1"/>
</dbReference>
<dbReference type="InterPro" id="IPR001173">
    <property type="entry name" value="Glyco_trans_2-like"/>
</dbReference>
<comment type="caution">
    <text evidence="2">The sequence shown here is derived from an EMBL/GenBank/DDBJ whole genome shotgun (WGS) entry which is preliminary data.</text>
</comment>
<sequence length="469" mass="55598">MPLFSIIIPTYNVEKYIADCLNSIVKQNFKDYEVIIIDDGSTDDTLNIVTKFCNKYNNFYLFKEEHGGVSAARNIGLNKSKGRYIMFLDGDDFIGSNSLFYISKVITATHKDAYVSNFKTVNSDDCDRQLYDRQIDYKMVDERRMPAVLDYIKMSKIIFTVWRFIVKRDLIIKYKLFFINDIVHEDEEWTVKMLCHIKNLYYIDIKYYNYRLHNNSITTSLNLFNVFCYYDIVAILTKYAILEKVKYKKDFYLFYAKKLSKYATKLISSVYNDNTKKVKKKNIIIFGGSRCGKSTLARRISRKFNYNLISLDFLITAFQYGMPNLNINHLRRDEIMLNDISSFMYSYIRALNHDSKNSYDVNYVIEGCYLKLDDFVEKFNINNFMIIVLGYDDSATQLFNDIRTHDTIKDWTKDLSDEDLLKYCNRVIEDCKKLKEYCLKRKIPYFDMSGDRNEKNFSIIDKVRIENGL</sequence>
<evidence type="ECO:0000259" key="1">
    <source>
        <dbReference type="Pfam" id="PF00535"/>
    </source>
</evidence>
<organism evidence="2 3">
    <name type="scientific">Candidatus Coprosoma intestinipullorum</name>
    <dbReference type="NCBI Taxonomy" id="2840752"/>
    <lineage>
        <taxon>Bacteria</taxon>
        <taxon>Bacillati</taxon>
        <taxon>Bacillota</taxon>
        <taxon>Bacillota incertae sedis</taxon>
        <taxon>Candidatus Coprosoma</taxon>
    </lineage>
</organism>
<feature type="domain" description="Glycosyltransferase 2-like" evidence="1">
    <location>
        <begin position="5"/>
        <end position="133"/>
    </location>
</feature>
<dbReference type="EMBL" id="DVFV01000141">
    <property type="protein sequence ID" value="HIQ91583.1"/>
    <property type="molecule type" value="Genomic_DNA"/>
</dbReference>
<proteinExistence type="predicted"/>
<dbReference type="Gene3D" id="3.40.50.300">
    <property type="entry name" value="P-loop containing nucleotide triphosphate hydrolases"/>
    <property type="match status" value="1"/>
</dbReference>
<dbReference type="InterPro" id="IPR027417">
    <property type="entry name" value="P-loop_NTPase"/>
</dbReference>
<reference evidence="2" key="1">
    <citation type="submission" date="2020-10" db="EMBL/GenBank/DDBJ databases">
        <authorList>
            <person name="Gilroy R."/>
        </authorList>
    </citation>
    <scope>NUCLEOTIDE SEQUENCE</scope>
    <source>
        <strain evidence="2">CHK147-3167</strain>
    </source>
</reference>
<evidence type="ECO:0000313" key="2">
    <source>
        <dbReference type="EMBL" id="HIQ91583.1"/>
    </source>
</evidence>
<dbReference type="CDD" id="cd00761">
    <property type="entry name" value="Glyco_tranf_GTA_type"/>
    <property type="match status" value="1"/>
</dbReference>
<dbReference type="GO" id="GO:0016758">
    <property type="term" value="F:hexosyltransferase activity"/>
    <property type="evidence" value="ECO:0007669"/>
    <property type="project" value="UniProtKB-ARBA"/>
</dbReference>
<gene>
    <name evidence="2" type="ORF">IAB27_08245</name>
</gene>
<dbReference type="SUPFAM" id="SSF53448">
    <property type="entry name" value="Nucleotide-diphospho-sugar transferases"/>
    <property type="match status" value="1"/>
</dbReference>
<accession>A0A9D0ZS95</accession>
<dbReference type="PANTHER" id="PTHR22916">
    <property type="entry name" value="GLYCOSYLTRANSFERASE"/>
    <property type="match status" value="1"/>
</dbReference>
<evidence type="ECO:0000313" key="3">
    <source>
        <dbReference type="Proteomes" id="UP000886786"/>
    </source>
</evidence>
<protein>
    <submittedName>
        <fullName evidence="2">Glycosyltransferase</fullName>
    </submittedName>
</protein>
<dbReference type="Gene3D" id="3.90.550.10">
    <property type="entry name" value="Spore Coat Polysaccharide Biosynthesis Protein SpsA, Chain A"/>
    <property type="match status" value="1"/>
</dbReference>
<name>A0A9D0ZS95_9FIRM</name>
<dbReference type="AlphaFoldDB" id="A0A9D0ZS95"/>
<dbReference type="Pfam" id="PF00535">
    <property type="entry name" value="Glycos_transf_2"/>
    <property type="match status" value="1"/>
</dbReference>